<dbReference type="EMBL" id="JAQQKW010000006">
    <property type="protein sequence ID" value="MDC7694824.1"/>
    <property type="molecule type" value="Genomic_DNA"/>
</dbReference>
<protein>
    <submittedName>
        <fullName evidence="1">Uncharacterized protein</fullName>
    </submittedName>
</protein>
<name>A0ABT5IF88_9CAUL</name>
<dbReference type="PROSITE" id="PS51318">
    <property type="entry name" value="TAT"/>
    <property type="match status" value="1"/>
</dbReference>
<accession>A0ABT5IF88</accession>
<proteinExistence type="predicted"/>
<comment type="caution">
    <text evidence="1">The sequence shown here is derived from an EMBL/GenBank/DDBJ whole genome shotgun (WGS) entry which is preliminary data.</text>
</comment>
<gene>
    <name evidence="1" type="ORF">PQU94_11085</name>
</gene>
<reference evidence="1 2" key="1">
    <citation type="submission" date="2023-01" db="EMBL/GenBank/DDBJ databases">
        <title>Novel species of the genus Asticcacaulis isolated from rivers.</title>
        <authorList>
            <person name="Lu H."/>
        </authorList>
    </citation>
    <scope>NUCLEOTIDE SEQUENCE [LARGE SCALE GENOMIC DNA]</scope>
    <source>
        <strain evidence="1 2">DXS10W</strain>
    </source>
</reference>
<dbReference type="RefSeq" id="WP_272741532.1">
    <property type="nucleotide sequence ID" value="NZ_JAQQKW010000006.1"/>
</dbReference>
<evidence type="ECO:0000313" key="1">
    <source>
        <dbReference type="EMBL" id="MDC7694824.1"/>
    </source>
</evidence>
<evidence type="ECO:0000313" key="2">
    <source>
        <dbReference type="Proteomes" id="UP001216595"/>
    </source>
</evidence>
<sequence length="170" mass="18892">MKDAKNQMHRRSFLFAAPALGVAIAPQIAQSAAPALSASDRARYHLSEFQKAMQEADTSIACWEVIDRPHGGADQLAFIMQAHRVTDRYSGPGLYAVNKRSLSPQAPATRGDWSPRVWVEDTGLTTSAGEPILKVKNDYSIEWHRRDTREEPPSWRVAKSQFEAICSGKV</sequence>
<dbReference type="InterPro" id="IPR006311">
    <property type="entry name" value="TAT_signal"/>
</dbReference>
<keyword evidence="2" id="KW-1185">Reference proteome</keyword>
<organism evidence="1 2">
    <name type="scientific">Asticcacaulis currens</name>
    <dbReference type="NCBI Taxonomy" id="2984210"/>
    <lineage>
        <taxon>Bacteria</taxon>
        <taxon>Pseudomonadati</taxon>
        <taxon>Pseudomonadota</taxon>
        <taxon>Alphaproteobacteria</taxon>
        <taxon>Caulobacterales</taxon>
        <taxon>Caulobacteraceae</taxon>
        <taxon>Asticcacaulis</taxon>
    </lineage>
</organism>
<dbReference type="Proteomes" id="UP001216595">
    <property type="component" value="Unassembled WGS sequence"/>
</dbReference>